<comment type="pathway">
    <text evidence="1">Cofactor biosynthesis; riboflavin biosynthesis.</text>
</comment>
<dbReference type="Gene3D" id="3.40.430.10">
    <property type="entry name" value="Dihydrofolate Reductase, subunit A"/>
    <property type="match status" value="1"/>
</dbReference>
<evidence type="ECO:0000313" key="6">
    <source>
        <dbReference type="Proteomes" id="UP000250197"/>
    </source>
</evidence>
<dbReference type="InterPro" id="IPR002734">
    <property type="entry name" value="RibDG_C"/>
</dbReference>
<dbReference type="SUPFAM" id="SSF53597">
    <property type="entry name" value="Dihydrofolate reductase-like"/>
    <property type="match status" value="1"/>
</dbReference>
<dbReference type="GO" id="GO:0009231">
    <property type="term" value="P:riboflavin biosynthetic process"/>
    <property type="evidence" value="ECO:0007669"/>
    <property type="project" value="InterPro"/>
</dbReference>
<dbReference type="EMBL" id="CP021252">
    <property type="protein sequence ID" value="ART21164.1"/>
    <property type="molecule type" value="Genomic_DNA"/>
</dbReference>
<reference evidence="5 6" key="1">
    <citation type="submission" date="2017-05" db="EMBL/GenBank/DDBJ databases">
        <title>Complete genome sequence of Corynebacterium striatum KC-Na-1 isolated from Neophocaena asiaeorientalis in Korea.</title>
        <authorList>
            <person name="Kim J.H."/>
            <person name="Lee K."/>
        </authorList>
    </citation>
    <scope>NUCLEOTIDE SEQUENCE [LARGE SCALE GENOMIC DNA]</scope>
    <source>
        <strain evidence="5 6">KC-Na-01</strain>
    </source>
</reference>
<feature type="domain" description="Bacterial bifunctional deaminase-reductase C-terminal" evidence="4">
    <location>
        <begin position="29"/>
        <end position="215"/>
    </location>
</feature>
<dbReference type="RefSeq" id="WP_086891269.1">
    <property type="nucleotide sequence ID" value="NZ_CP021252.1"/>
</dbReference>
<sequence length="225" mass="23209">MNTDIDLSTLLGPDTPGIRLIEVSTLSGSATIDGTSDAMGNATDAALFQGLRKWGDVVVVGTGTVKAEDYEGSSPGAARIAVMSYSLDLNVESKLFQVGTPPLILTPDENVGTAAAQRLESAGATVLSTGDGSIESVVTALRARGWTRIVCEGGPGVYSAFIAAGMVDKLYLTLDPHLTPSVAQPLVYAGDEETAQAPALSLELENVAADADGTVFLRYAHHGCP</sequence>
<evidence type="ECO:0000256" key="2">
    <source>
        <dbReference type="ARBA" id="ARBA00022857"/>
    </source>
</evidence>
<dbReference type="Proteomes" id="UP000250197">
    <property type="component" value="Chromosome"/>
</dbReference>
<dbReference type="PANTHER" id="PTHR38011:SF7">
    <property type="entry name" value="2,5-DIAMINO-6-RIBOSYLAMINO-4(3H)-PYRIMIDINONE 5'-PHOSPHATE REDUCTASE"/>
    <property type="match status" value="1"/>
</dbReference>
<keyword evidence="3" id="KW-0560">Oxidoreductase</keyword>
<dbReference type="GO" id="GO:0008703">
    <property type="term" value="F:5-amino-6-(5-phosphoribosylamino)uracil reductase activity"/>
    <property type="evidence" value="ECO:0007669"/>
    <property type="project" value="InterPro"/>
</dbReference>
<protein>
    <submittedName>
        <fullName evidence="5">Deaminase</fullName>
    </submittedName>
</protein>
<keyword evidence="2" id="KW-0521">NADP</keyword>
<gene>
    <name evidence="5" type="ORF">CBE89_06375</name>
</gene>
<dbReference type="PANTHER" id="PTHR38011">
    <property type="entry name" value="DIHYDROFOLATE REDUCTASE FAMILY PROTEIN (AFU_ORTHOLOGUE AFUA_8G06820)"/>
    <property type="match status" value="1"/>
</dbReference>
<evidence type="ECO:0000259" key="4">
    <source>
        <dbReference type="Pfam" id="PF01872"/>
    </source>
</evidence>
<proteinExistence type="predicted"/>
<dbReference type="KEGG" id="cstr:CBE89_06375"/>
<dbReference type="Pfam" id="PF01872">
    <property type="entry name" value="RibD_C"/>
    <property type="match status" value="1"/>
</dbReference>
<dbReference type="AlphaFoldDB" id="A0A2Z2J393"/>
<dbReference type="InterPro" id="IPR050765">
    <property type="entry name" value="Riboflavin_Biosynth_HTPR"/>
</dbReference>
<evidence type="ECO:0000256" key="1">
    <source>
        <dbReference type="ARBA" id="ARBA00005104"/>
    </source>
</evidence>
<evidence type="ECO:0000313" key="5">
    <source>
        <dbReference type="EMBL" id="ART21164.1"/>
    </source>
</evidence>
<accession>A0A2Z2J393</accession>
<organism evidence="5 6">
    <name type="scientific">Corynebacterium striatum</name>
    <dbReference type="NCBI Taxonomy" id="43770"/>
    <lineage>
        <taxon>Bacteria</taxon>
        <taxon>Bacillati</taxon>
        <taxon>Actinomycetota</taxon>
        <taxon>Actinomycetes</taxon>
        <taxon>Mycobacteriales</taxon>
        <taxon>Corynebacteriaceae</taxon>
        <taxon>Corynebacterium</taxon>
    </lineage>
</organism>
<dbReference type="InterPro" id="IPR024072">
    <property type="entry name" value="DHFR-like_dom_sf"/>
</dbReference>
<evidence type="ECO:0000256" key="3">
    <source>
        <dbReference type="ARBA" id="ARBA00023002"/>
    </source>
</evidence>
<name>A0A2Z2J393_CORST</name>